<evidence type="ECO:0000313" key="1">
    <source>
        <dbReference type="EMBL" id="EEY34940.1"/>
    </source>
</evidence>
<comment type="caution">
    <text evidence="1">The sequence shown here is derived from an EMBL/GenBank/DDBJ whole genome shotgun (WGS) entry which is preliminary data.</text>
</comment>
<dbReference type="PANTHER" id="PTHR43649">
    <property type="entry name" value="ARABINOSE-BINDING PROTEIN-RELATED"/>
    <property type="match status" value="1"/>
</dbReference>
<dbReference type="AlphaFoldDB" id="D0GLZ2"/>
<proteinExistence type="predicted"/>
<dbReference type="Proteomes" id="UP000004226">
    <property type="component" value="Unassembled WGS sequence"/>
</dbReference>
<reference evidence="1 2" key="1">
    <citation type="submission" date="2009-10" db="EMBL/GenBank/DDBJ databases">
        <authorList>
            <person name="Harkins D.M."/>
            <person name="Madupu R."/>
            <person name="Durkin A.S."/>
            <person name="Torralba M."/>
            <person name="Methe B."/>
            <person name="Sutton G.G."/>
            <person name="Strausberg R.L."/>
            <person name="Nelson K.E."/>
        </authorList>
    </citation>
    <scope>NUCLEOTIDE SEQUENCE [LARGE SCALE GENOMIC DNA]</scope>
    <source>
        <strain evidence="1 2">F0264</strain>
    </source>
</reference>
<dbReference type="EMBL" id="ADAD01000125">
    <property type="protein sequence ID" value="EEY34940.1"/>
    <property type="molecule type" value="Genomic_DNA"/>
</dbReference>
<dbReference type="Gene3D" id="3.40.190.10">
    <property type="entry name" value="Periplasmic binding protein-like II"/>
    <property type="match status" value="2"/>
</dbReference>
<sequence length="429" mass="47465">MLKKNLNLTILLILLAAIIMGCGSKKEAETKTAENKDRTKENTEITLMLPDYGLPSQEMLDEFKKETGITVKTLPTSWDDIKSKVSIAAAGKKAAADIIEVDWSWVGEFQSAGWLEPLEIDEATQKDILSLEYFKIDNKYYAMPHFNDLRIAYINKEMLKKAGVEKLPETWSELEKVMDQLKAKNIIKNPLLFPLGAEENATTSFLTLVYTRSGEVFNSDNTLNKANALDALQLLKKYLDKGYISPENVSASGGDIYRGIINANGAFLIGPTFYVTKADDPKSSKVVGQITTLPIPGKEKPATKTVAFTEAMGISAYSTNKEAAKKYIAWISKPENQLKLGKTLDITPTRTSVIQQMTDEKSIPGGPGSLIEQAKIVGSPFPNGVPKYYTKMSTEIFNIINQMAQGKLTPEQAADKMEQKVNELAKENK</sequence>
<organism evidence="1 2">
    <name type="scientific">Pseudoleptotrichia goodfellowii F0264</name>
    <dbReference type="NCBI Taxonomy" id="596323"/>
    <lineage>
        <taxon>Bacteria</taxon>
        <taxon>Fusobacteriati</taxon>
        <taxon>Fusobacteriota</taxon>
        <taxon>Fusobacteriia</taxon>
        <taxon>Fusobacteriales</taxon>
        <taxon>Leptotrichiaceae</taxon>
        <taxon>Pseudoleptotrichia</taxon>
    </lineage>
</organism>
<gene>
    <name evidence="1" type="ORF">HMPREF0554_1703</name>
</gene>
<keyword evidence="2" id="KW-1185">Reference proteome</keyword>
<dbReference type="PANTHER" id="PTHR43649:SF12">
    <property type="entry name" value="DIACETYLCHITOBIOSE BINDING PROTEIN DASA"/>
    <property type="match status" value="1"/>
</dbReference>
<name>D0GLZ2_9FUSO</name>
<evidence type="ECO:0000313" key="2">
    <source>
        <dbReference type="Proteomes" id="UP000004226"/>
    </source>
</evidence>
<dbReference type="InterPro" id="IPR006059">
    <property type="entry name" value="SBP"/>
</dbReference>
<protein>
    <submittedName>
        <fullName evidence="1">ABC transporter, solute-binding protein</fullName>
    </submittedName>
</protein>
<dbReference type="RefSeq" id="WP_006807541.1">
    <property type="nucleotide sequence ID" value="NZ_ADAD01000125.1"/>
</dbReference>
<dbReference type="eggNOG" id="COG1653">
    <property type="taxonomic scope" value="Bacteria"/>
</dbReference>
<accession>D0GLZ2</accession>
<dbReference type="InterPro" id="IPR050490">
    <property type="entry name" value="Bact_solute-bd_prot1"/>
</dbReference>
<dbReference type="SUPFAM" id="SSF53850">
    <property type="entry name" value="Periplasmic binding protein-like II"/>
    <property type="match status" value="1"/>
</dbReference>
<dbReference type="PROSITE" id="PS51257">
    <property type="entry name" value="PROKAR_LIPOPROTEIN"/>
    <property type="match status" value="1"/>
</dbReference>
<dbReference type="Pfam" id="PF01547">
    <property type="entry name" value="SBP_bac_1"/>
    <property type="match status" value="1"/>
</dbReference>